<dbReference type="InterPro" id="IPR051209">
    <property type="entry name" value="FAD-bind_Monooxygenase_sf"/>
</dbReference>
<protein>
    <submittedName>
        <fullName evidence="1">NAD(P)/FAD-dependent oxidoreductase</fullName>
    </submittedName>
</protein>
<dbReference type="Pfam" id="PF13738">
    <property type="entry name" value="Pyr_redox_3"/>
    <property type="match status" value="1"/>
</dbReference>
<dbReference type="SUPFAM" id="SSF51905">
    <property type="entry name" value="FAD/NAD(P)-binding domain"/>
    <property type="match status" value="1"/>
</dbReference>
<dbReference type="EMBL" id="VLNY01000008">
    <property type="protein sequence ID" value="KAA0021660.1"/>
    <property type="molecule type" value="Genomic_DNA"/>
</dbReference>
<dbReference type="AlphaFoldDB" id="A0A5A7S6C3"/>
<dbReference type="PANTHER" id="PTHR42877:SF4">
    <property type="entry name" value="FAD_NAD(P)-BINDING DOMAIN-CONTAINING PROTEIN-RELATED"/>
    <property type="match status" value="1"/>
</dbReference>
<dbReference type="PRINTS" id="PR00411">
    <property type="entry name" value="PNDRDTASEI"/>
</dbReference>
<dbReference type="RefSeq" id="WP_149431527.1">
    <property type="nucleotide sequence ID" value="NZ_VLNY01000008.1"/>
</dbReference>
<dbReference type="InterPro" id="IPR036188">
    <property type="entry name" value="FAD/NAD-bd_sf"/>
</dbReference>
<dbReference type="OrthoDB" id="5168853at2"/>
<name>A0A5A7S6C3_9NOCA</name>
<accession>A0A5A7S6C3</accession>
<dbReference type="PANTHER" id="PTHR42877">
    <property type="entry name" value="L-ORNITHINE N(5)-MONOOXYGENASE-RELATED"/>
    <property type="match status" value="1"/>
</dbReference>
<gene>
    <name evidence="1" type="ORF">FOY51_17370</name>
</gene>
<proteinExistence type="predicted"/>
<reference evidence="1 2" key="1">
    <citation type="submission" date="2019-07" db="EMBL/GenBank/DDBJ databases">
        <title>Rhodococcus cavernicolus sp. nov., isolated from a cave.</title>
        <authorList>
            <person name="Lee S.D."/>
        </authorList>
    </citation>
    <scope>NUCLEOTIDE SEQUENCE [LARGE SCALE GENOMIC DNA]</scope>
    <source>
        <strain evidence="1 2">C1-24</strain>
    </source>
</reference>
<sequence>MSSAQPSVIIIGAGFGGLAMALQLQRSGFDRFTILEKGESVGGVWRENTYPGAGCDIPSPLYSFSYEPNPVWPKRFSMQPDILQYLKDVSGKRGVTPKIRFGTEVTSAEFDAGAAHWRVYTADGVEHHADVLVNAVGQLSRPAMPNIPGVESFAGASFHSAEWDHSVDLTGKRVAVIGTGASAIQLVPAIQPDVEQLTLFQRSAAWVVPKPDVEYKPWHHAMFRMVPPTRLFERFAIWGFCEMMSLGLVDVPAIRPLVARAATHHLHKQVTDPALREALTPDYAPGCKRALFSNDYFPALAQPNAAVITESIAEITPTGVRTADGTVHEADVIVYSTGFKTNEFLAPMTIVGTDGAALADEWRGGARAYLGMTVPKFPNMFVMYGPNTNLGVGSIVYMLESQARYIAELVKELAERPGTYIDVKADVEERFDAEIQRRLGKSVWTLCSSWYRDAAGRIPNNWPGTVTSYRRRTRKPDLGDFAIHSKHEHRGALR</sequence>
<evidence type="ECO:0000313" key="2">
    <source>
        <dbReference type="Proteomes" id="UP000322244"/>
    </source>
</evidence>
<comment type="caution">
    <text evidence="1">The sequence shown here is derived from an EMBL/GenBank/DDBJ whole genome shotgun (WGS) entry which is preliminary data.</text>
</comment>
<keyword evidence="2" id="KW-1185">Reference proteome</keyword>
<dbReference type="Gene3D" id="3.50.50.60">
    <property type="entry name" value="FAD/NAD(P)-binding domain"/>
    <property type="match status" value="2"/>
</dbReference>
<dbReference type="Proteomes" id="UP000322244">
    <property type="component" value="Unassembled WGS sequence"/>
</dbReference>
<organism evidence="1 2">
    <name type="scientific">Antrihabitans cavernicola</name>
    <dbReference type="NCBI Taxonomy" id="2495913"/>
    <lineage>
        <taxon>Bacteria</taxon>
        <taxon>Bacillati</taxon>
        <taxon>Actinomycetota</taxon>
        <taxon>Actinomycetes</taxon>
        <taxon>Mycobacteriales</taxon>
        <taxon>Nocardiaceae</taxon>
        <taxon>Antrihabitans</taxon>
    </lineage>
</organism>
<evidence type="ECO:0000313" key="1">
    <source>
        <dbReference type="EMBL" id="KAA0021660.1"/>
    </source>
</evidence>